<dbReference type="OrthoDB" id="4749264at2"/>
<dbReference type="KEGG" id="mrh:MycrhN_2552"/>
<dbReference type="HOGENOM" id="CLU_1319776_0_0_11"/>
<sequence length="208" mass="23368">MNDRVELWPGSRYAVTPAGRAVVRADAEQHVAAVRETARAASMTWPGFGSGRDCGHLFDPTLMPHMARRADEVMHRLQTSPDLAHIDHCPPDALPYSPDDPHRQSLLFVHFVSAPDVLHVFRDAESMQCWLWAQWPTGHCNIRVCDVPPCPVTDLGTFIPVVRGQFQIWFEACPTCRRALHRTFDANYAAAVEAAWANPPIPRWARNA</sequence>
<dbReference type="AlphaFoldDB" id="G8RX89"/>
<dbReference type="STRING" id="710685.MycrhN_2552"/>
<proteinExistence type="predicted"/>
<reference evidence="1 2" key="1">
    <citation type="submission" date="2011-12" db="EMBL/GenBank/DDBJ databases">
        <title>Complete sequence of Mycobacterium rhodesiae NBB3.</title>
        <authorList>
            <consortium name="US DOE Joint Genome Institute"/>
            <person name="Lucas S."/>
            <person name="Han J."/>
            <person name="Lapidus A."/>
            <person name="Cheng J.-F."/>
            <person name="Goodwin L."/>
            <person name="Pitluck S."/>
            <person name="Peters L."/>
            <person name="Mikhailova N."/>
            <person name="Gu W."/>
            <person name="Detter J.C."/>
            <person name="Han C."/>
            <person name="Tapia R."/>
            <person name="Land M."/>
            <person name="Hauser L."/>
            <person name="Kyrpides N."/>
            <person name="Ivanova N."/>
            <person name="Pagani I."/>
            <person name="Mattes T."/>
            <person name="Holmes A."/>
            <person name="Rutledge P."/>
            <person name="Paulsen I."/>
            <person name="Coleman N."/>
            <person name="Woyke T."/>
        </authorList>
    </citation>
    <scope>NUCLEOTIDE SEQUENCE [LARGE SCALE GENOMIC DNA]</scope>
    <source>
        <strain evidence="1 2">NBB3</strain>
    </source>
</reference>
<evidence type="ECO:0000313" key="2">
    <source>
        <dbReference type="Proteomes" id="UP000005442"/>
    </source>
</evidence>
<protein>
    <submittedName>
        <fullName evidence="1">Uncharacterized protein</fullName>
    </submittedName>
</protein>
<gene>
    <name evidence="1" type="ordered locus">MycrhN_2552</name>
</gene>
<evidence type="ECO:0000313" key="1">
    <source>
        <dbReference type="EMBL" id="AEV73137.1"/>
    </source>
</evidence>
<dbReference type="Proteomes" id="UP000005442">
    <property type="component" value="Chromosome"/>
</dbReference>
<dbReference type="EMBL" id="CP003169">
    <property type="protein sequence ID" value="AEV73137.1"/>
    <property type="molecule type" value="Genomic_DNA"/>
</dbReference>
<accession>G8RX89</accession>
<name>G8RX89_MYCRN</name>
<organism evidence="1 2">
    <name type="scientific">Mycolicibacterium rhodesiae (strain NBB3)</name>
    <name type="common">Mycobacterium rhodesiae</name>
    <dbReference type="NCBI Taxonomy" id="710685"/>
    <lineage>
        <taxon>Bacteria</taxon>
        <taxon>Bacillati</taxon>
        <taxon>Actinomycetota</taxon>
        <taxon>Actinomycetes</taxon>
        <taxon>Mycobacteriales</taxon>
        <taxon>Mycobacteriaceae</taxon>
        <taxon>Mycolicibacterium</taxon>
    </lineage>
</organism>
<keyword evidence="2" id="KW-1185">Reference proteome</keyword>
<dbReference type="PATRIC" id="fig|710685.3.peg.2547"/>
<dbReference type="RefSeq" id="WP_014210947.1">
    <property type="nucleotide sequence ID" value="NC_016604.1"/>
</dbReference>